<reference evidence="1 2" key="1">
    <citation type="submission" date="2016-03" db="EMBL/GenBank/DDBJ databases">
        <title>Comparative genomics of 54 Lactobacillus plantarum strains reveals genomic uncoupling from niche constraints.</title>
        <authorList>
            <person name="Martino M.E."/>
        </authorList>
    </citation>
    <scope>NUCLEOTIDE SEQUENCE [LARGE SCALE GENOMIC DNA]</scope>
    <source>
        <strain evidence="1 2">19.1</strain>
    </source>
</reference>
<sequence>MTVIRDEQQKVFFFAKQGENYIPLRFKRSEQQRASALNWFDLEG</sequence>
<dbReference type="EMBL" id="LUXM01000002">
    <property type="protein sequence ID" value="KZU98810.1"/>
    <property type="molecule type" value="Genomic_DNA"/>
</dbReference>
<comment type="caution">
    <text evidence="1">The sequence shown here is derived from an EMBL/GenBank/DDBJ whole genome shotgun (WGS) entry which is preliminary data.</text>
</comment>
<dbReference type="AlphaFoldDB" id="A0A165SCM0"/>
<evidence type="ECO:0000313" key="2">
    <source>
        <dbReference type="Proteomes" id="UP000076882"/>
    </source>
</evidence>
<organism evidence="1 2">
    <name type="scientific">Lactiplantibacillus plantarum</name>
    <name type="common">Lactobacillus plantarum</name>
    <dbReference type="NCBI Taxonomy" id="1590"/>
    <lineage>
        <taxon>Bacteria</taxon>
        <taxon>Bacillati</taxon>
        <taxon>Bacillota</taxon>
        <taxon>Bacilli</taxon>
        <taxon>Lactobacillales</taxon>
        <taxon>Lactobacillaceae</taxon>
        <taxon>Lactiplantibacillus</taxon>
    </lineage>
</organism>
<gene>
    <name evidence="1" type="ORF">Lp19_0127</name>
</gene>
<evidence type="ECO:0000313" key="1">
    <source>
        <dbReference type="EMBL" id="KZU98810.1"/>
    </source>
</evidence>
<dbReference type="PATRIC" id="fig|1590.201.peg.879"/>
<name>A0A165SCM0_LACPN</name>
<dbReference type="RefSeq" id="WP_257792038.1">
    <property type="nucleotide sequence ID" value="NC_019371.1"/>
</dbReference>
<accession>A0A165SCM0</accession>
<proteinExistence type="predicted"/>
<protein>
    <submittedName>
        <fullName evidence="1">Uncharacterized protein</fullName>
    </submittedName>
</protein>
<dbReference type="Proteomes" id="UP000076882">
    <property type="component" value="Unassembled WGS sequence"/>
</dbReference>